<dbReference type="EMBL" id="CAEQ01000620">
    <property type="protein sequence ID" value="CCD12207.1"/>
    <property type="molecule type" value="Genomic_DNA"/>
</dbReference>
<feature type="region of interest" description="Disordered" evidence="2">
    <location>
        <begin position="240"/>
        <end position="291"/>
    </location>
</feature>
<dbReference type="OMA" id="QRESITW"/>
<evidence type="ECO:0000313" key="3">
    <source>
        <dbReference type="EMBL" id="CCD12207.1"/>
    </source>
</evidence>
<proteinExistence type="predicted"/>
<organism evidence="3 4">
    <name type="scientific">Trypanosoma congolense (strain IL3000)</name>
    <dbReference type="NCBI Taxonomy" id="1068625"/>
    <lineage>
        <taxon>Eukaryota</taxon>
        <taxon>Discoba</taxon>
        <taxon>Euglenozoa</taxon>
        <taxon>Kinetoplastea</taxon>
        <taxon>Metakinetoplastina</taxon>
        <taxon>Trypanosomatida</taxon>
        <taxon>Trypanosomatidae</taxon>
        <taxon>Trypanosoma</taxon>
        <taxon>Nannomonas</taxon>
    </lineage>
</organism>
<dbReference type="Proteomes" id="UP000000702">
    <property type="component" value="Unassembled WGS sequence"/>
</dbReference>
<name>F9W4W0_TRYCI</name>
<dbReference type="AlphaFoldDB" id="F9W4W0"/>
<gene>
    <name evidence="3" type="ORF">TCIL3000_0_31110</name>
</gene>
<accession>F9W4W0</accession>
<sequence length="336" mass="38324">MTLNLTALWNDRVVGTRAEISLVDDKIASILEKKKQLKEEIGRYNKIVEREKGEMLSYLEKVEAEAKRVEEETAKFESHRAQVKKEFNETLDNYENMRQVIKNIQRDEEALSKRYDLAKLFERESSEWADQERALRAEVETLEEELNNMRKAHMREIVQLEAEKTEAEDRLQQTRAQRQEELRQLTQAPLQNQRRSLSFAGNRVEQFEMTKIPKANRKEQQFIAMNASTGVPTRQLRSCLRNGNNNSNGAGANPNHNDMGSARDVTDSQRYNCNGGKPPQQPVSAPVSRAVSQSLVGGVEGSCDQPPVASGRACSHAEMKKVAGRKRGLLKDYTNY</sequence>
<keyword evidence="1" id="KW-0175">Coiled coil</keyword>
<evidence type="ECO:0000256" key="1">
    <source>
        <dbReference type="SAM" id="Coils"/>
    </source>
</evidence>
<feature type="compositionally biased region" description="Low complexity" evidence="2">
    <location>
        <begin position="242"/>
        <end position="257"/>
    </location>
</feature>
<evidence type="ECO:0000313" key="4">
    <source>
        <dbReference type="Proteomes" id="UP000000702"/>
    </source>
</evidence>
<dbReference type="VEuPathDB" id="TriTrypDB:TcIL3000_0_31110"/>
<keyword evidence="4" id="KW-1185">Reference proteome</keyword>
<reference evidence="3 4" key="2">
    <citation type="journal article" date="2012" name="Proc. Natl. Acad. Sci. U.S.A.">
        <title>Antigenic diversity is generated by distinct evolutionary mechanisms in African trypanosome species.</title>
        <authorList>
            <person name="Jackson A.P."/>
            <person name="Berry A."/>
            <person name="Aslett M."/>
            <person name="Allison H.C."/>
            <person name="Burton P."/>
            <person name="Vavrova-Anderson J."/>
            <person name="Brown R."/>
            <person name="Browne H."/>
            <person name="Corton N."/>
            <person name="Hauser H."/>
            <person name="Gamble J."/>
            <person name="Gilderthorp R."/>
            <person name="Marcello L."/>
            <person name="McQuillan J."/>
            <person name="Otto T.D."/>
            <person name="Quail M.A."/>
            <person name="Sanders M.J."/>
            <person name="van Tonder A."/>
            <person name="Ginger M.L."/>
            <person name="Field M.C."/>
            <person name="Barry J.D."/>
            <person name="Hertz-Fowler C."/>
            <person name="Berriman M."/>
        </authorList>
    </citation>
    <scope>NUCLEOTIDE SEQUENCE [LARGE SCALE GENOMIC DNA]</scope>
    <source>
        <strain evidence="3 4">IL3000</strain>
    </source>
</reference>
<feature type="coiled-coil region" evidence="1">
    <location>
        <begin position="20"/>
        <end position="188"/>
    </location>
</feature>
<comment type="caution">
    <text evidence="3">The sequence shown here is derived from an EMBL/GenBank/DDBJ whole genome shotgun (WGS) entry which is preliminary data.</text>
</comment>
<protein>
    <submittedName>
        <fullName evidence="3">WGS project CAEQ00000000 data, annotated contig 1241</fullName>
    </submittedName>
</protein>
<reference evidence="4" key="1">
    <citation type="submission" date="2011-07" db="EMBL/GenBank/DDBJ databases">
        <title>Divergent evolution of antigenic variation in African trypanosomes.</title>
        <authorList>
            <person name="Jackson A.P."/>
            <person name="Berry A."/>
            <person name="Allison H.C."/>
            <person name="Burton P."/>
            <person name="Anderson J."/>
            <person name="Aslett M."/>
            <person name="Brown R."/>
            <person name="Corton N."/>
            <person name="Harris D."/>
            <person name="Hauser H."/>
            <person name="Gamble J."/>
            <person name="Gilderthorp R."/>
            <person name="McQuillan J."/>
            <person name="Quail M.A."/>
            <person name="Sanders M."/>
            <person name="Van Tonder A."/>
            <person name="Ginger M.L."/>
            <person name="Donelson J.E."/>
            <person name="Field M.C."/>
            <person name="Barry J.D."/>
            <person name="Berriman M."/>
            <person name="Hertz-Fowler C."/>
        </authorList>
    </citation>
    <scope>NUCLEOTIDE SEQUENCE [LARGE SCALE GENOMIC DNA]</scope>
    <source>
        <strain evidence="4">IL3000</strain>
    </source>
</reference>
<evidence type="ECO:0000256" key="2">
    <source>
        <dbReference type="SAM" id="MobiDB-lite"/>
    </source>
</evidence>